<dbReference type="PANTHER" id="PTHR43280:SF10">
    <property type="entry name" value="REGULATORY PROTEIN POCR"/>
    <property type="match status" value="1"/>
</dbReference>
<dbReference type="InterPro" id="IPR018060">
    <property type="entry name" value="HTH_AraC"/>
</dbReference>
<gene>
    <name evidence="3" type="ORF">SCO02_00840</name>
</gene>
<name>A0AB34AFM3_STAUR</name>
<protein>
    <recommendedName>
        <fullName evidence="2">HTH araC/xylS-type domain-containing protein</fullName>
    </recommendedName>
</protein>
<dbReference type="AlphaFoldDB" id="A0AB34AFM3"/>
<accession>A0AB34AFM3</accession>
<dbReference type="GO" id="GO:0003700">
    <property type="term" value="F:DNA-binding transcription factor activity"/>
    <property type="evidence" value="ECO:0007669"/>
    <property type="project" value="InterPro"/>
</dbReference>
<evidence type="ECO:0000313" key="3">
    <source>
        <dbReference type="EMBL" id="GEQ01643.1"/>
    </source>
</evidence>
<evidence type="ECO:0000313" key="4">
    <source>
        <dbReference type="Proteomes" id="UP000321839"/>
    </source>
</evidence>
<keyword evidence="1" id="KW-0238">DNA-binding</keyword>
<dbReference type="RefSeq" id="WP_073343474.1">
    <property type="nucleotide sequence ID" value="NZ_BKAW01000002.1"/>
</dbReference>
<organism evidence="3 4">
    <name type="scientific">Staphylococcus ureilyticus</name>
    <name type="common">Staphylococcus cohnii subsp. urealyticus</name>
    <dbReference type="NCBI Taxonomy" id="94138"/>
    <lineage>
        <taxon>Bacteria</taxon>
        <taxon>Bacillati</taxon>
        <taxon>Bacillota</taxon>
        <taxon>Bacilli</taxon>
        <taxon>Bacillales</taxon>
        <taxon>Staphylococcaceae</taxon>
        <taxon>Staphylococcus</taxon>
        <taxon>Staphylococcus cohnii species complex</taxon>
    </lineage>
</organism>
<keyword evidence="4" id="KW-1185">Reference proteome</keyword>
<dbReference type="PANTHER" id="PTHR43280">
    <property type="entry name" value="ARAC-FAMILY TRANSCRIPTIONAL REGULATOR"/>
    <property type="match status" value="1"/>
</dbReference>
<reference evidence="3 4" key="1">
    <citation type="submission" date="2019-07" db="EMBL/GenBank/DDBJ databases">
        <title>Whole genome shotgun sequence of Staphylococcus cohnii subsp. urealyticus NBRC 109766.</title>
        <authorList>
            <person name="Hosoyama A."/>
            <person name="Uohara A."/>
            <person name="Ohji S."/>
            <person name="Ichikawa N."/>
        </authorList>
    </citation>
    <scope>NUCLEOTIDE SEQUENCE [LARGE SCALE GENOMIC DNA]</scope>
    <source>
        <strain evidence="3 4">NBRC 109766</strain>
    </source>
</reference>
<dbReference type="EMBL" id="BKAW01000002">
    <property type="protein sequence ID" value="GEQ01643.1"/>
    <property type="molecule type" value="Genomic_DNA"/>
</dbReference>
<feature type="domain" description="HTH araC/xylS-type" evidence="2">
    <location>
        <begin position="152"/>
        <end position="249"/>
    </location>
</feature>
<dbReference type="Gene3D" id="1.10.10.60">
    <property type="entry name" value="Homeodomain-like"/>
    <property type="match status" value="1"/>
</dbReference>
<dbReference type="Proteomes" id="UP000321839">
    <property type="component" value="Unassembled WGS sequence"/>
</dbReference>
<dbReference type="SMART" id="SM00342">
    <property type="entry name" value="HTH_ARAC"/>
    <property type="match status" value="1"/>
</dbReference>
<sequence length="268" mass="31481">MDDTFKIKHAQYGSISQLSRPHFLHIFLVTEGEFIALKNTTFHHFKVGDVFYIHDYESIKQISFNGSLICLSLNNFYYYQYFQQLNFNTFKHISLKKEIRLKLLDIIDAIQHQSITNPNNAIKDLIKSIKYSEHQNFQSSELQCSYKTALIKDVVQYVNTHLTTKITCKEIANYFFVNNSFLSREFSTLMNCKLSQYITTSKIHASICDLLNGDHLNIVQQRYDFRSQNEYCYLFNNIIGCQPSDFKYHKKLVSNSTFKILFLSTISI</sequence>
<dbReference type="GO" id="GO:0043565">
    <property type="term" value="F:sequence-specific DNA binding"/>
    <property type="evidence" value="ECO:0007669"/>
    <property type="project" value="InterPro"/>
</dbReference>
<comment type="caution">
    <text evidence="3">The sequence shown here is derived from an EMBL/GenBank/DDBJ whole genome shotgun (WGS) entry which is preliminary data.</text>
</comment>
<proteinExistence type="predicted"/>
<evidence type="ECO:0000259" key="2">
    <source>
        <dbReference type="PROSITE" id="PS01124"/>
    </source>
</evidence>
<dbReference type="PROSITE" id="PS01124">
    <property type="entry name" value="HTH_ARAC_FAMILY_2"/>
    <property type="match status" value="1"/>
</dbReference>
<evidence type="ECO:0000256" key="1">
    <source>
        <dbReference type="ARBA" id="ARBA00023125"/>
    </source>
</evidence>